<dbReference type="Proteomes" id="UP000326678">
    <property type="component" value="Chromosome Gxm1"/>
</dbReference>
<name>A0A5P8W4E7_9NOSO</name>
<evidence type="ECO:0000313" key="1">
    <source>
        <dbReference type="EMBL" id="QFS47615.1"/>
    </source>
</evidence>
<dbReference type="EMBL" id="CP045226">
    <property type="protein sequence ID" value="QFS47615.1"/>
    <property type="molecule type" value="Genomic_DNA"/>
</dbReference>
<gene>
    <name evidence="1" type="ORF">GXM_05107</name>
</gene>
<dbReference type="KEGG" id="nsh:GXM_05107"/>
<sequence>MAKLFALGKISVHLSGLQLSAQNLSSGRDVVQCDILTVTKKNY</sequence>
<protein>
    <submittedName>
        <fullName evidence="1">Uncharacterized protein</fullName>
    </submittedName>
</protein>
<proteinExistence type="predicted"/>
<organism evidence="1 2">
    <name type="scientific">Nostoc sphaeroides CCNUC1</name>
    <dbReference type="NCBI Taxonomy" id="2653204"/>
    <lineage>
        <taxon>Bacteria</taxon>
        <taxon>Bacillati</taxon>
        <taxon>Cyanobacteriota</taxon>
        <taxon>Cyanophyceae</taxon>
        <taxon>Nostocales</taxon>
        <taxon>Nostocaceae</taxon>
        <taxon>Nostoc</taxon>
    </lineage>
</organism>
<keyword evidence="2" id="KW-1185">Reference proteome</keyword>
<reference evidence="1 2" key="1">
    <citation type="submission" date="2019-10" db="EMBL/GenBank/DDBJ databases">
        <title>Genomic and transcriptomic insights into the perfect genentic adaptation of a filamentous nitrogen-fixing cyanobacterium to rice fields.</title>
        <authorList>
            <person name="Chen Z."/>
        </authorList>
    </citation>
    <scope>NUCLEOTIDE SEQUENCE [LARGE SCALE GENOMIC DNA]</scope>
    <source>
        <strain evidence="1">CCNUC1</strain>
    </source>
</reference>
<dbReference type="AlphaFoldDB" id="A0A5P8W4E7"/>
<accession>A0A5P8W4E7</accession>
<evidence type="ECO:0000313" key="2">
    <source>
        <dbReference type="Proteomes" id="UP000326678"/>
    </source>
</evidence>